<dbReference type="Proteomes" id="UP000298663">
    <property type="component" value="Unassembled WGS sequence"/>
</dbReference>
<evidence type="ECO:0000313" key="1">
    <source>
        <dbReference type="EMBL" id="TKR86544.1"/>
    </source>
</evidence>
<reference evidence="1 2" key="2">
    <citation type="journal article" date="2019" name="G3 (Bethesda)">
        <title>Hybrid Assembly of the Genome of the Entomopathogenic Nematode Steinernema carpocapsae Identifies the X-Chromosome.</title>
        <authorList>
            <person name="Serra L."/>
            <person name="Macchietto M."/>
            <person name="Macias-Munoz A."/>
            <person name="McGill C.J."/>
            <person name="Rodriguez I.M."/>
            <person name="Rodriguez B."/>
            <person name="Murad R."/>
            <person name="Mortazavi A."/>
        </authorList>
    </citation>
    <scope>NUCLEOTIDE SEQUENCE [LARGE SCALE GENOMIC DNA]</scope>
    <source>
        <strain evidence="1 2">ALL</strain>
    </source>
</reference>
<accession>A0A4U5NTS0</accession>
<dbReference type="EMBL" id="AZBU02000003">
    <property type="protein sequence ID" value="TKR86544.1"/>
    <property type="molecule type" value="Genomic_DNA"/>
</dbReference>
<reference evidence="1 2" key="1">
    <citation type="journal article" date="2015" name="Genome Biol.">
        <title>Comparative genomics of Steinernema reveals deeply conserved gene regulatory networks.</title>
        <authorList>
            <person name="Dillman A.R."/>
            <person name="Macchietto M."/>
            <person name="Porter C.F."/>
            <person name="Rogers A."/>
            <person name="Williams B."/>
            <person name="Antoshechkin I."/>
            <person name="Lee M.M."/>
            <person name="Goodwin Z."/>
            <person name="Lu X."/>
            <person name="Lewis E.E."/>
            <person name="Goodrich-Blair H."/>
            <person name="Stock S.P."/>
            <person name="Adams B.J."/>
            <person name="Sternberg P.W."/>
            <person name="Mortazavi A."/>
        </authorList>
    </citation>
    <scope>NUCLEOTIDE SEQUENCE [LARGE SCALE GENOMIC DNA]</scope>
    <source>
        <strain evidence="1 2">ALL</strain>
    </source>
</reference>
<proteinExistence type="predicted"/>
<organism evidence="1 2">
    <name type="scientific">Steinernema carpocapsae</name>
    <name type="common">Entomopathogenic nematode</name>
    <dbReference type="NCBI Taxonomy" id="34508"/>
    <lineage>
        <taxon>Eukaryota</taxon>
        <taxon>Metazoa</taxon>
        <taxon>Ecdysozoa</taxon>
        <taxon>Nematoda</taxon>
        <taxon>Chromadorea</taxon>
        <taxon>Rhabditida</taxon>
        <taxon>Tylenchina</taxon>
        <taxon>Panagrolaimomorpha</taxon>
        <taxon>Strongyloidoidea</taxon>
        <taxon>Steinernematidae</taxon>
        <taxon>Steinernema</taxon>
    </lineage>
</organism>
<evidence type="ECO:0000313" key="2">
    <source>
        <dbReference type="Proteomes" id="UP000298663"/>
    </source>
</evidence>
<keyword evidence="2" id="KW-1185">Reference proteome</keyword>
<name>A0A4U5NTS0_STECR</name>
<protein>
    <submittedName>
        <fullName evidence="1">Uncharacterized protein</fullName>
    </submittedName>
</protein>
<gene>
    <name evidence="1" type="ORF">L596_011119</name>
</gene>
<sequence>MRLQASAIQGFVACDKFDISAIFSGWAKVSLRHKMLQPPRTGCNTGCTRDSSYTKLDAPLNWVRPV</sequence>
<dbReference type="AlphaFoldDB" id="A0A4U5NTS0"/>
<comment type="caution">
    <text evidence="1">The sequence shown here is derived from an EMBL/GenBank/DDBJ whole genome shotgun (WGS) entry which is preliminary data.</text>
</comment>